<accession>A0AAD5S452</accession>
<organism evidence="2 3">
    <name type="scientific">Rhizophlyctis rosea</name>
    <dbReference type="NCBI Taxonomy" id="64517"/>
    <lineage>
        <taxon>Eukaryota</taxon>
        <taxon>Fungi</taxon>
        <taxon>Fungi incertae sedis</taxon>
        <taxon>Chytridiomycota</taxon>
        <taxon>Chytridiomycota incertae sedis</taxon>
        <taxon>Chytridiomycetes</taxon>
        <taxon>Rhizophlyctidales</taxon>
        <taxon>Rhizophlyctidaceae</taxon>
        <taxon>Rhizophlyctis</taxon>
    </lineage>
</organism>
<keyword evidence="3" id="KW-1185">Reference proteome</keyword>
<sequence>MPVALIFGANGISGTAMLETLTESQTFSKFIAISRRPPQLDHTDSRLTFVSIDILKSSISEIAQKLREAGGEAVTHAFHYAYIEKKDEKELDDVNRELLEKSLEATVQVAKGLEVFLLQTGYKVID</sequence>
<dbReference type="InterPro" id="IPR036291">
    <property type="entry name" value="NAD(P)-bd_dom_sf"/>
</dbReference>
<dbReference type="Gene3D" id="3.40.50.720">
    <property type="entry name" value="NAD(P)-binding Rossmann-like Domain"/>
    <property type="match status" value="1"/>
</dbReference>
<dbReference type="SUPFAM" id="SSF51735">
    <property type="entry name" value="NAD(P)-binding Rossmann-fold domains"/>
    <property type="match status" value="1"/>
</dbReference>
<evidence type="ECO:0000259" key="1">
    <source>
        <dbReference type="Pfam" id="PF22917"/>
    </source>
</evidence>
<dbReference type="AlphaFoldDB" id="A0AAD5S452"/>
<name>A0AAD5S452_9FUNG</name>
<proteinExistence type="predicted"/>
<protein>
    <recommendedName>
        <fullName evidence="1">PRISE-like Rossmann-fold domain-containing protein</fullName>
    </recommendedName>
</protein>
<dbReference type="PANTHER" id="PTHR32487">
    <property type="entry name" value="3-OXO-DELTA(4,5)-STEROID 5-BETA-REDUCTASE"/>
    <property type="match status" value="1"/>
</dbReference>
<gene>
    <name evidence="2" type="ORF">HK097_002652</name>
</gene>
<evidence type="ECO:0000313" key="3">
    <source>
        <dbReference type="Proteomes" id="UP001212841"/>
    </source>
</evidence>
<dbReference type="InterPro" id="IPR055222">
    <property type="entry name" value="PRISE-like_Rossmann-fold"/>
</dbReference>
<dbReference type="Pfam" id="PF22917">
    <property type="entry name" value="PRISE"/>
    <property type="match status" value="1"/>
</dbReference>
<evidence type="ECO:0000313" key="2">
    <source>
        <dbReference type="EMBL" id="KAJ3040085.1"/>
    </source>
</evidence>
<comment type="caution">
    <text evidence="2">The sequence shown here is derived from an EMBL/GenBank/DDBJ whole genome shotgun (WGS) entry which is preliminary data.</text>
</comment>
<dbReference type="Proteomes" id="UP001212841">
    <property type="component" value="Unassembled WGS sequence"/>
</dbReference>
<reference evidence="2" key="1">
    <citation type="submission" date="2020-05" db="EMBL/GenBank/DDBJ databases">
        <title>Phylogenomic resolution of chytrid fungi.</title>
        <authorList>
            <person name="Stajich J.E."/>
            <person name="Amses K."/>
            <person name="Simmons R."/>
            <person name="Seto K."/>
            <person name="Myers J."/>
            <person name="Bonds A."/>
            <person name="Quandt C.A."/>
            <person name="Barry K."/>
            <person name="Liu P."/>
            <person name="Grigoriev I."/>
            <person name="Longcore J.E."/>
            <person name="James T.Y."/>
        </authorList>
    </citation>
    <scope>NUCLEOTIDE SEQUENCE</scope>
    <source>
        <strain evidence="2">JEL0318</strain>
    </source>
</reference>
<dbReference type="PANTHER" id="PTHR32487:SF0">
    <property type="entry name" value="3-OXO-DELTA(4,5)-STEROID 5-BETA-REDUCTASE"/>
    <property type="match status" value="1"/>
</dbReference>
<feature type="domain" description="PRISE-like Rossmann-fold" evidence="1">
    <location>
        <begin position="4"/>
        <end position="123"/>
    </location>
</feature>
<dbReference type="EMBL" id="JADGJD010001583">
    <property type="protein sequence ID" value="KAJ3040085.1"/>
    <property type="molecule type" value="Genomic_DNA"/>
</dbReference>